<evidence type="ECO:0000256" key="5">
    <source>
        <dbReference type="ARBA" id="ARBA00022786"/>
    </source>
</evidence>
<evidence type="ECO:0000313" key="8">
    <source>
        <dbReference type="EMBL" id="PYI33540.1"/>
    </source>
</evidence>
<dbReference type="Proteomes" id="UP000248817">
    <property type="component" value="Unassembled WGS sequence"/>
</dbReference>
<evidence type="ECO:0000256" key="1">
    <source>
        <dbReference type="ARBA" id="ARBA00022679"/>
    </source>
</evidence>
<sequence length="245" mass="27569">MSTSSSMGEAVPEGLSHSTEPGVRCMYCFEECNRVWILECGHQVCGDCARTMIHISAATESRSGPQCCGLAVTEQLIRFLLDDDDEYRLYQDRVLERTIERPIYCAVPSCSSFIAPRNIEGDYACCPNCGTKTHVPCRAIAHPGQCREDRALGATLKLAKAKRWRRCYWCQTMVEHARYGCKVVTCHCGKNFCYCCGAPISAESCSCIGWPLEKEQFRSHLGRYVLLPLLSPIAYLYRKLEARSH</sequence>
<dbReference type="InterPro" id="IPR017907">
    <property type="entry name" value="Znf_RING_CS"/>
</dbReference>
<dbReference type="Gene3D" id="1.20.120.1750">
    <property type="match status" value="1"/>
</dbReference>
<keyword evidence="5" id="KW-0833">Ubl conjugation pathway</keyword>
<dbReference type="InterPro" id="IPR013083">
    <property type="entry name" value="Znf_RING/FYVE/PHD"/>
</dbReference>
<dbReference type="SUPFAM" id="SSF57850">
    <property type="entry name" value="RING/U-box"/>
    <property type="match status" value="2"/>
</dbReference>
<dbReference type="GO" id="GO:0008270">
    <property type="term" value="F:zinc ion binding"/>
    <property type="evidence" value="ECO:0007669"/>
    <property type="project" value="UniProtKB-KW"/>
</dbReference>
<evidence type="ECO:0000256" key="4">
    <source>
        <dbReference type="ARBA" id="ARBA00022771"/>
    </source>
</evidence>
<gene>
    <name evidence="8" type="ORF">BP00DRAFT_117710</name>
</gene>
<evidence type="ECO:0000313" key="9">
    <source>
        <dbReference type="Proteomes" id="UP000248817"/>
    </source>
</evidence>
<evidence type="ECO:0000256" key="6">
    <source>
        <dbReference type="ARBA" id="ARBA00022833"/>
    </source>
</evidence>
<protein>
    <recommendedName>
        <fullName evidence="7">RING-type domain-containing protein</fullName>
    </recommendedName>
</protein>
<organism evidence="8 9">
    <name type="scientific">Aspergillus indologenus CBS 114.80</name>
    <dbReference type="NCBI Taxonomy" id="1450541"/>
    <lineage>
        <taxon>Eukaryota</taxon>
        <taxon>Fungi</taxon>
        <taxon>Dikarya</taxon>
        <taxon>Ascomycota</taxon>
        <taxon>Pezizomycotina</taxon>
        <taxon>Eurotiomycetes</taxon>
        <taxon>Eurotiomycetidae</taxon>
        <taxon>Eurotiales</taxon>
        <taxon>Aspergillaceae</taxon>
        <taxon>Aspergillus</taxon>
        <taxon>Aspergillus subgen. Circumdati</taxon>
    </lineage>
</organism>
<dbReference type="PROSITE" id="PS51873">
    <property type="entry name" value="TRIAD"/>
    <property type="match status" value="1"/>
</dbReference>
<name>A0A2V5IXE8_9EURO</name>
<evidence type="ECO:0000259" key="7">
    <source>
        <dbReference type="PROSITE" id="PS51873"/>
    </source>
</evidence>
<keyword evidence="4" id="KW-0863">Zinc-finger</keyword>
<dbReference type="GO" id="GO:0016567">
    <property type="term" value="P:protein ubiquitination"/>
    <property type="evidence" value="ECO:0007669"/>
    <property type="project" value="InterPro"/>
</dbReference>
<evidence type="ECO:0000256" key="2">
    <source>
        <dbReference type="ARBA" id="ARBA00022723"/>
    </source>
</evidence>
<keyword evidence="3" id="KW-0677">Repeat</keyword>
<accession>A0A2V5IXE8</accession>
<keyword evidence="6" id="KW-0862">Zinc</keyword>
<feature type="domain" description="RING-type" evidence="7">
    <location>
        <begin position="21"/>
        <end position="216"/>
    </location>
</feature>
<evidence type="ECO:0000256" key="3">
    <source>
        <dbReference type="ARBA" id="ARBA00022737"/>
    </source>
</evidence>
<keyword evidence="9" id="KW-1185">Reference proteome</keyword>
<proteinExistence type="predicted"/>
<reference evidence="8 9" key="1">
    <citation type="submission" date="2018-02" db="EMBL/GenBank/DDBJ databases">
        <title>The genomes of Aspergillus section Nigri reveals drivers in fungal speciation.</title>
        <authorList>
            <consortium name="DOE Joint Genome Institute"/>
            <person name="Vesth T.C."/>
            <person name="Nybo J."/>
            <person name="Theobald S."/>
            <person name="Brandl J."/>
            <person name="Frisvad J.C."/>
            <person name="Nielsen K.F."/>
            <person name="Lyhne E.K."/>
            <person name="Kogle M.E."/>
            <person name="Kuo A."/>
            <person name="Riley R."/>
            <person name="Clum A."/>
            <person name="Nolan M."/>
            <person name="Lipzen A."/>
            <person name="Salamov A."/>
            <person name="Henrissat B."/>
            <person name="Wiebenga A."/>
            <person name="De vries R.P."/>
            <person name="Grigoriev I.V."/>
            <person name="Mortensen U.H."/>
            <person name="Andersen M.R."/>
            <person name="Baker S.E."/>
        </authorList>
    </citation>
    <scope>NUCLEOTIDE SEQUENCE [LARGE SCALE GENOMIC DNA]</scope>
    <source>
        <strain evidence="8 9">CBS 114.80</strain>
    </source>
</reference>
<dbReference type="PROSITE" id="PS00518">
    <property type="entry name" value="ZF_RING_1"/>
    <property type="match status" value="1"/>
</dbReference>
<dbReference type="AlphaFoldDB" id="A0A2V5IXE8"/>
<dbReference type="EMBL" id="KZ825483">
    <property type="protein sequence ID" value="PYI33540.1"/>
    <property type="molecule type" value="Genomic_DNA"/>
</dbReference>
<keyword evidence="2" id="KW-0479">Metal-binding</keyword>
<dbReference type="GO" id="GO:0004842">
    <property type="term" value="F:ubiquitin-protein transferase activity"/>
    <property type="evidence" value="ECO:0007669"/>
    <property type="project" value="InterPro"/>
</dbReference>
<dbReference type="InterPro" id="IPR044066">
    <property type="entry name" value="TRIAD_supradom"/>
</dbReference>
<dbReference type="PANTHER" id="PTHR11685">
    <property type="entry name" value="RBR FAMILY RING FINGER AND IBR DOMAIN-CONTAINING"/>
    <property type="match status" value="1"/>
</dbReference>
<dbReference type="InterPro" id="IPR031127">
    <property type="entry name" value="E3_UB_ligase_RBR"/>
</dbReference>
<keyword evidence="1" id="KW-0808">Transferase</keyword>
<dbReference type="Gene3D" id="3.30.40.10">
    <property type="entry name" value="Zinc/RING finger domain, C3HC4 (zinc finger)"/>
    <property type="match status" value="1"/>
</dbReference>